<dbReference type="WBParaSite" id="BXY_1475700.1">
    <property type="protein sequence ID" value="BXY_1475700.1"/>
    <property type="gene ID" value="BXY_1475700"/>
</dbReference>
<evidence type="ECO:0000313" key="1">
    <source>
        <dbReference type="Proteomes" id="UP000095284"/>
    </source>
</evidence>
<organism evidence="1 2">
    <name type="scientific">Bursaphelenchus xylophilus</name>
    <name type="common">Pinewood nematode worm</name>
    <name type="synonym">Aphelenchoides xylophilus</name>
    <dbReference type="NCBI Taxonomy" id="6326"/>
    <lineage>
        <taxon>Eukaryota</taxon>
        <taxon>Metazoa</taxon>
        <taxon>Ecdysozoa</taxon>
        <taxon>Nematoda</taxon>
        <taxon>Chromadorea</taxon>
        <taxon>Rhabditida</taxon>
        <taxon>Tylenchina</taxon>
        <taxon>Tylenchomorpha</taxon>
        <taxon>Aphelenchoidea</taxon>
        <taxon>Aphelenchoididae</taxon>
        <taxon>Bursaphelenchus</taxon>
    </lineage>
</organism>
<name>A0A1I7SNW7_BURXY</name>
<protein>
    <submittedName>
        <fullName evidence="2">YkgJ family cysteine cluster protein</fullName>
    </submittedName>
</protein>
<dbReference type="Proteomes" id="UP000095284">
    <property type="component" value="Unplaced"/>
</dbReference>
<proteinExistence type="predicted"/>
<evidence type="ECO:0000313" key="2">
    <source>
        <dbReference type="WBParaSite" id="BXY_1475700.1"/>
    </source>
</evidence>
<reference evidence="2" key="1">
    <citation type="submission" date="2016-11" db="UniProtKB">
        <authorList>
            <consortium name="WormBaseParasite"/>
        </authorList>
    </citation>
    <scope>IDENTIFICATION</scope>
</reference>
<sequence>MNEFQALKVVTLAAPKNAAAKQRKKWVRLPLSDSTEPGVIHDVSTRWNLWRERDVPCVNCFPSCFSPMFENVRWRDPEAESLNHDTVTFSE</sequence>
<dbReference type="AlphaFoldDB" id="A0A1I7SNW7"/>
<accession>A0A1I7SNW7</accession>